<evidence type="ECO:0000313" key="5">
    <source>
        <dbReference type="Proteomes" id="UP000094243"/>
    </source>
</evidence>
<dbReference type="GO" id="GO:0005576">
    <property type="term" value="C:extracellular region"/>
    <property type="evidence" value="ECO:0007669"/>
    <property type="project" value="TreeGrafter"/>
</dbReference>
<evidence type="ECO:0000259" key="2">
    <source>
        <dbReference type="Pfam" id="PF02470"/>
    </source>
</evidence>
<dbReference type="InterPro" id="IPR003399">
    <property type="entry name" value="Mce/MlaD"/>
</dbReference>
<name>A0A1E3S334_9MYCO</name>
<feature type="transmembrane region" description="Helical" evidence="1">
    <location>
        <begin position="20"/>
        <end position="37"/>
    </location>
</feature>
<keyword evidence="1" id="KW-1133">Transmembrane helix</keyword>
<dbReference type="RefSeq" id="WP_069403276.1">
    <property type="nucleotide sequence ID" value="NZ_MIGZ01000002.1"/>
</dbReference>
<dbReference type="Pfam" id="PF11887">
    <property type="entry name" value="Mce4_CUP1"/>
    <property type="match status" value="1"/>
</dbReference>
<dbReference type="InterPro" id="IPR005693">
    <property type="entry name" value="Mce"/>
</dbReference>
<accession>A0A1E3S334</accession>
<evidence type="ECO:0000259" key="3">
    <source>
        <dbReference type="Pfam" id="PF11887"/>
    </source>
</evidence>
<protein>
    <submittedName>
        <fullName evidence="4">MCE-family protein MCE1A</fullName>
    </submittedName>
</protein>
<keyword evidence="1" id="KW-0812">Transmembrane</keyword>
<sequence>MTSPTRINTPRTPRHRVAGLVWLLAGALVISLVYLQFRGEFTAKIKLTMIASRAGLSMGAGGKVTFNGVQIGRVASVSETNYAGEPAAKFILDVSPKYIEMLPANVGADIVATTAFGNKYVSFISPDNPDEKRITSGDVIDARSVTTEFNTLFATVTSIAKKVDPVKLNLTLSAAAQALSGLGDDVGAAIVNANAVLDEINPKMPQIRYNIQQLASLSDIYANASPELWDSLEHAVTTARTLNDQQDDLDAALLAAIGMGNTAADVMERGGPNLVRSVTDLVPTAQLLDKYSPSLFCTIRNFAGVSQAAETVVGGNGSSVQVVVEFLGSENPWVYPDNLPRVNARGGPGGRPGCWQPITRDLWPAPTLVTDTGASIAPYNHFEIGQPLLTEYVWGRQFGENTINP</sequence>
<keyword evidence="5" id="KW-1185">Reference proteome</keyword>
<comment type="caution">
    <text evidence="4">The sequence shown here is derived from an EMBL/GenBank/DDBJ whole genome shotgun (WGS) entry which is preliminary data.</text>
</comment>
<dbReference type="AlphaFoldDB" id="A0A1E3S334"/>
<proteinExistence type="predicted"/>
<feature type="domain" description="Mce/MlaD" evidence="2">
    <location>
        <begin position="45"/>
        <end position="125"/>
    </location>
</feature>
<reference evidence="5" key="1">
    <citation type="submission" date="2016-09" db="EMBL/GenBank/DDBJ databases">
        <authorList>
            <person name="Greninger A.L."/>
            <person name="Jerome K.R."/>
            <person name="Mcnair B."/>
            <person name="Wallis C."/>
            <person name="Fang F."/>
        </authorList>
    </citation>
    <scope>NUCLEOTIDE SEQUENCE [LARGE SCALE GENOMIC DNA]</scope>
    <source>
        <strain evidence="5">M7</strain>
    </source>
</reference>
<dbReference type="PANTHER" id="PTHR33371:SF19">
    <property type="entry name" value="MCE-FAMILY PROTEIN MCE4A"/>
    <property type="match status" value="1"/>
</dbReference>
<dbReference type="Proteomes" id="UP000094243">
    <property type="component" value="Unassembled WGS sequence"/>
</dbReference>
<evidence type="ECO:0000256" key="1">
    <source>
        <dbReference type="SAM" id="Phobius"/>
    </source>
</evidence>
<dbReference type="InterPro" id="IPR052336">
    <property type="entry name" value="MlaD_Phospholipid_Transporter"/>
</dbReference>
<dbReference type="EMBL" id="MIGZ01000002">
    <property type="protein sequence ID" value="ODQ96529.1"/>
    <property type="molecule type" value="Genomic_DNA"/>
</dbReference>
<dbReference type="GO" id="GO:0051701">
    <property type="term" value="P:biological process involved in interaction with host"/>
    <property type="evidence" value="ECO:0007669"/>
    <property type="project" value="TreeGrafter"/>
</dbReference>
<evidence type="ECO:0000313" key="4">
    <source>
        <dbReference type="EMBL" id="ODQ96529.1"/>
    </source>
</evidence>
<feature type="domain" description="Mammalian cell entry C-terminal" evidence="3">
    <location>
        <begin position="131"/>
        <end position="348"/>
    </location>
</feature>
<dbReference type="OrthoDB" id="3460188at2"/>
<dbReference type="PANTHER" id="PTHR33371">
    <property type="entry name" value="INTERMEMBRANE PHOSPHOLIPID TRANSPORT SYSTEM BINDING PROTEIN MLAD-RELATED"/>
    <property type="match status" value="1"/>
</dbReference>
<dbReference type="NCBIfam" id="TIGR00996">
    <property type="entry name" value="Mtu_fam_mce"/>
    <property type="match status" value="1"/>
</dbReference>
<gene>
    <name evidence="4" type="ORF">BHQ17_00550</name>
</gene>
<organism evidence="4 5">
    <name type="scientific">Mycolicibacterium holsaticum</name>
    <dbReference type="NCBI Taxonomy" id="152142"/>
    <lineage>
        <taxon>Bacteria</taxon>
        <taxon>Bacillati</taxon>
        <taxon>Actinomycetota</taxon>
        <taxon>Actinomycetes</taxon>
        <taxon>Mycobacteriales</taxon>
        <taxon>Mycobacteriaceae</taxon>
        <taxon>Mycolicibacterium</taxon>
    </lineage>
</organism>
<dbReference type="InterPro" id="IPR024516">
    <property type="entry name" value="Mce_C"/>
</dbReference>
<dbReference type="Pfam" id="PF02470">
    <property type="entry name" value="MlaD"/>
    <property type="match status" value="1"/>
</dbReference>
<keyword evidence="1" id="KW-0472">Membrane</keyword>